<accession>A0A183GKV7</accession>
<organism evidence="2 3">
    <name type="scientific">Heligmosomoides polygyrus</name>
    <name type="common">Parasitic roundworm</name>
    <dbReference type="NCBI Taxonomy" id="6339"/>
    <lineage>
        <taxon>Eukaryota</taxon>
        <taxon>Metazoa</taxon>
        <taxon>Ecdysozoa</taxon>
        <taxon>Nematoda</taxon>
        <taxon>Chromadorea</taxon>
        <taxon>Rhabditida</taxon>
        <taxon>Rhabditina</taxon>
        <taxon>Rhabditomorpha</taxon>
        <taxon>Strongyloidea</taxon>
        <taxon>Heligmosomidae</taxon>
        <taxon>Heligmosomoides</taxon>
    </lineage>
</organism>
<reference evidence="1 2" key="1">
    <citation type="submission" date="2018-11" db="EMBL/GenBank/DDBJ databases">
        <authorList>
            <consortium name="Pathogen Informatics"/>
        </authorList>
    </citation>
    <scope>NUCLEOTIDE SEQUENCE [LARGE SCALE GENOMIC DNA]</scope>
</reference>
<dbReference type="OrthoDB" id="5874107at2759"/>
<name>A0A183GKV7_HELPZ</name>
<proteinExistence type="predicted"/>
<keyword evidence="2" id="KW-1185">Reference proteome</keyword>
<accession>A0A3P8GTL4</accession>
<dbReference type="AlphaFoldDB" id="A0A183GKV7"/>
<gene>
    <name evidence="1" type="ORF">HPBE_LOCUS23326</name>
</gene>
<dbReference type="WBParaSite" id="HPBE_0002332701-mRNA-1">
    <property type="protein sequence ID" value="HPBE_0002332701-mRNA-1"/>
    <property type="gene ID" value="HPBE_0002332701"/>
</dbReference>
<dbReference type="Proteomes" id="UP000050761">
    <property type="component" value="Unassembled WGS sequence"/>
</dbReference>
<evidence type="ECO:0000313" key="3">
    <source>
        <dbReference type="WBParaSite" id="HPBE_0002332701-mRNA-1"/>
    </source>
</evidence>
<sequence length="74" mass="7781">MLWKGGQISDRFPVSVAIEGLGACLRLFRTSPLKPFLESSVGIFPAAGDLDGEGVVDYHILADGGFDDVDAKAA</sequence>
<dbReference type="EMBL" id="UZAH01034935">
    <property type="protein sequence ID" value="VDP38049.1"/>
    <property type="molecule type" value="Genomic_DNA"/>
</dbReference>
<evidence type="ECO:0000313" key="1">
    <source>
        <dbReference type="EMBL" id="VDP38049.1"/>
    </source>
</evidence>
<protein>
    <submittedName>
        <fullName evidence="3">VCBS repeat-containing protein</fullName>
    </submittedName>
</protein>
<evidence type="ECO:0000313" key="2">
    <source>
        <dbReference type="Proteomes" id="UP000050761"/>
    </source>
</evidence>
<reference evidence="3" key="2">
    <citation type="submission" date="2019-09" db="UniProtKB">
        <authorList>
            <consortium name="WormBaseParasite"/>
        </authorList>
    </citation>
    <scope>IDENTIFICATION</scope>
</reference>